<dbReference type="Pfam" id="PF13868">
    <property type="entry name" value="TPH"/>
    <property type="match status" value="1"/>
</dbReference>
<evidence type="ECO:0000259" key="4">
    <source>
        <dbReference type="Pfam" id="PF13868"/>
    </source>
</evidence>
<dbReference type="EMBL" id="CP151504">
    <property type="protein sequence ID" value="WZN61328.1"/>
    <property type="molecule type" value="Genomic_DNA"/>
</dbReference>
<keyword evidence="6" id="KW-1185">Reference proteome</keyword>
<keyword evidence="5" id="KW-0969">Cilium</keyword>
<sequence length="465" mass="55008">MEMKGMTVLGTSDLYRMIQTVKAPQMANDEKKEKLALKKLSEERAAKWPNTISAQRAKKERARCARLDVEEDERRKIDAIEAEIMAESRRLQIDRAKKKLYDNNDRVKALHSSLLLSEVLSEREAQIEYKKTVKALRKQEAVAFNIQQAKELEIKEEEEERTILARRKAALEQKHEQLRQLEQVKAKIAVERQRDLEEGEHLRREAEEESIRQHEKELKVREVARKHTMETMKANDALQKYKLKELAREEAAERAQEAYASKKEAFQRERKRREVEKENEKQKARERMINLMEAQLEEARKKNERNFELQHQQAVAKEDSIMAERAERRRKEKIAIDKSRKQQLAIRKAMKEQKNADDKAFLDSWNERTRELAEEDELETKMKFWENKQHQEFLKHQMDRKAKKKMVQKTNELEGAYVAALSIAEEEDTFKAYASVCIGEWNKRGKSLRPMQLLLNKKEALGSTK</sequence>
<feature type="region of interest" description="Disordered" evidence="3">
    <location>
        <begin position="259"/>
        <end position="284"/>
    </location>
</feature>
<evidence type="ECO:0000313" key="5">
    <source>
        <dbReference type="EMBL" id="WZN61328.1"/>
    </source>
</evidence>
<feature type="coiled-coil region" evidence="2">
    <location>
        <begin position="147"/>
        <end position="209"/>
    </location>
</feature>
<evidence type="ECO:0000256" key="1">
    <source>
        <dbReference type="ARBA" id="ARBA00023054"/>
    </source>
</evidence>
<protein>
    <submittedName>
        <fullName evidence="5">Flagellar associated protein</fullName>
    </submittedName>
</protein>
<dbReference type="PANTHER" id="PTHR28663:SF1">
    <property type="entry name" value="CILIA- AND FLAGELLA- ASSOCIATED PROTEIN 210"/>
    <property type="match status" value="1"/>
</dbReference>
<accession>A0AAX4P5F6</accession>
<reference evidence="5 6" key="1">
    <citation type="submission" date="2024-03" db="EMBL/GenBank/DDBJ databases">
        <title>Complete genome sequence of the green alga Chloropicon roscoffensis RCC1871.</title>
        <authorList>
            <person name="Lemieux C."/>
            <person name="Pombert J.-F."/>
            <person name="Otis C."/>
            <person name="Turmel M."/>
        </authorList>
    </citation>
    <scope>NUCLEOTIDE SEQUENCE [LARGE SCALE GENOMIC DNA]</scope>
    <source>
        <strain evidence="5 6">RCC1871</strain>
    </source>
</reference>
<feature type="domain" description="Trichohyalin-plectin-homology" evidence="4">
    <location>
        <begin position="100"/>
        <end position="440"/>
    </location>
</feature>
<keyword evidence="5" id="KW-0282">Flagellum</keyword>
<gene>
    <name evidence="5" type="ORF">HKI87_04g28630</name>
</gene>
<keyword evidence="5" id="KW-0966">Cell projection</keyword>
<proteinExistence type="predicted"/>
<evidence type="ECO:0000256" key="2">
    <source>
        <dbReference type="SAM" id="Coils"/>
    </source>
</evidence>
<dbReference type="PANTHER" id="PTHR28663">
    <property type="entry name" value="COILED-COIL DOMAIN-CONTAINING PROTEIN 173"/>
    <property type="match status" value="1"/>
</dbReference>
<dbReference type="AlphaFoldDB" id="A0AAX4P5F6"/>
<dbReference type="InterPro" id="IPR043597">
    <property type="entry name" value="TPH_dom"/>
</dbReference>
<keyword evidence="1 2" id="KW-0175">Coiled coil</keyword>
<organism evidence="5 6">
    <name type="scientific">Chloropicon roscoffensis</name>
    <dbReference type="NCBI Taxonomy" id="1461544"/>
    <lineage>
        <taxon>Eukaryota</taxon>
        <taxon>Viridiplantae</taxon>
        <taxon>Chlorophyta</taxon>
        <taxon>Chloropicophyceae</taxon>
        <taxon>Chloropicales</taxon>
        <taxon>Chloropicaceae</taxon>
        <taxon>Chloropicon</taxon>
    </lineage>
</organism>
<dbReference type="Proteomes" id="UP001472866">
    <property type="component" value="Chromosome 04"/>
</dbReference>
<name>A0AAX4P5F6_9CHLO</name>
<evidence type="ECO:0000256" key="3">
    <source>
        <dbReference type="SAM" id="MobiDB-lite"/>
    </source>
</evidence>
<dbReference type="InterPro" id="IPR039986">
    <property type="entry name" value="CFAP210"/>
</dbReference>
<evidence type="ECO:0000313" key="6">
    <source>
        <dbReference type="Proteomes" id="UP001472866"/>
    </source>
</evidence>